<dbReference type="RefSeq" id="WP_145269634.1">
    <property type="nucleotide sequence ID" value="NZ_CP036272.1"/>
</dbReference>
<gene>
    <name evidence="9" type="primary">sodA</name>
    <name evidence="9" type="ORF">SV7mr_09570</name>
</gene>
<keyword evidence="10" id="KW-1185">Reference proteome</keyword>
<comment type="function">
    <text evidence="6">Destroys radicals which are normally produced within the cells and which are toxic to biological systems.</text>
</comment>
<comment type="similarity">
    <text evidence="1 6">Belongs to the iron/manganese superoxide dismutase family.</text>
</comment>
<dbReference type="GO" id="GO:0005737">
    <property type="term" value="C:cytoplasm"/>
    <property type="evidence" value="ECO:0007669"/>
    <property type="project" value="TreeGrafter"/>
</dbReference>
<dbReference type="EC" id="1.15.1.1" evidence="2 6"/>
<accession>A0A517SQQ8</accession>
<dbReference type="SUPFAM" id="SSF54719">
    <property type="entry name" value="Fe,Mn superoxide dismutase (SOD), C-terminal domain"/>
    <property type="match status" value="1"/>
</dbReference>
<dbReference type="GO" id="GO:0030145">
    <property type="term" value="F:manganese ion binding"/>
    <property type="evidence" value="ECO:0007669"/>
    <property type="project" value="UniProtKB-ARBA"/>
</dbReference>
<dbReference type="FunFam" id="3.55.40.20:FF:000001">
    <property type="entry name" value="Superoxide dismutase"/>
    <property type="match status" value="1"/>
</dbReference>
<dbReference type="GO" id="GO:0004784">
    <property type="term" value="F:superoxide dismutase activity"/>
    <property type="evidence" value="ECO:0007669"/>
    <property type="project" value="UniProtKB-EC"/>
</dbReference>
<dbReference type="InterPro" id="IPR036314">
    <property type="entry name" value="SOD_C_sf"/>
</dbReference>
<dbReference type="PRINTS" id="PR01703">
    <property type="entry name" value="MNSODISMTASE"/>
</dbReference>
<name>A0A517SQQ8_9BACT</name>
<dbReference type="EMBL" id="CP036272">
    <property type="protein sequence ID" value="QDT58464.1"/>
    <property type="molecule type" value="Genomic_DNA"/>
</dbReference>
<keyword evidence="3 5" id="KW-0479">Metal-binding</keyword>
<dbReference type="PANTHER" id="PTHR43595">
    <property type="entry name" value="37S RIBOSOMAL PROTEIN S26, MITOCHONDRIAL"/>
    <property type="match status" value="1"/>
</dbReference>
<dbReference type="InterPro" id="IPR036324">
    <property type="entry name" value="Mn/Fe_SOD_N_sf"/>
</dbReference>
<evidence type="ECO:0000259" key="7">
    <source>
        <dbReference type="Pfam" id="PF00081"/>
    </source>
</evidence>
<evidence type="ECO:0000259" key="8">
    <source>
        <dbReference type="Pfam" id="PF02777"/>
    </source>
</evidence>
<keyword evidence="4 6" id="KW-0560">Oxidoreductase</keyword>
<comment type="catalytic activity">
    <reaction evidence="6">
        <text>2 superoxide + 2 H(+) = H2O2 + O2</text>
        <dbReference type="Rhea" id="RHEA:20696"/>
        <dbReference type="ChEBI" id="CHEBI:15378"/>
        <dbReference type="ChEBI" id="CHEBI:15379"/>
        <dbReference type="ChEBI" id="CHEBI:16240"/>
        <dbReference type="ChEBI" id="CHEBI:18421"/>
        <dbReference type="EC" id="1.15.1.1"/>
    </reaction>
</comment>
<dbReference type="InterPro" id="IPR001189">
    <property type="entry name" value="Mn/Fe_SOD"/>
</dbReference>
<feature type="binding site" evidence="5">
    <location>
        <position position="27"/>
    </location>
    <ligand>
        <name>Mn(2+)</name>
        <dbReference type="ChEBI" id="CHEBI:29035"/>
    </ligand>
</feature>
<dbReference type="OrthoDB" id="9803125at2"/>
<evidence type="ECO:0000256" key="6">
    <source>
        <dbReference type="RuleBase" id="RU000414"/>
    </source>
</evidence>
<organism evidence="9 10">
    <name type="scientific">Stieleria bergensis</name>
    <dbReference type="NCBI Taxonomy" id="2528025"/>
    <lineage>
        <taxon>Bacteria</taxon>
        <taxon>Pseudomonadati</taxon>
        <taxon>Planctomycetota</taxon>
        <taxon>Planctomycetia</taxon>
        <taxon>Pirellulales</taxon>
        <taxon>Pirellulaceae</taxon>
        <taxon>Stieleria</taxon>
    </lineage>
</organism>
<sequence length="207" mass="21953">MAYSLPELPYALDALEPNIDAKTMEIHHGKHHNAYVTKLNGAIEGTDLGSKSIEDLVADLASVPADKRGAVRNNGGGHANHSLFWTVMGPGKGGAPSGDLAAAIDAAFGSFDAFKEQFAAAAATRFGSGWAWLYVEAGELKVGSTANQDSPLMGAEIAGISGTPVLGLDVWEHAYYLNYQNRRPDYIAAFWNAVDWDAVATRFAAAK</sequence>
<feature type="domain" description="Manganese/iron superoxide dismutase C-terminal" evidence="8">
    <location>
        <begin position="96"/>
        <end position="202"/>
    </location>
</feature>
<proteinExistence type="inferred from homology"/>
<evidence type="ECO:0000256" key="4">
    <source>
        <dbReference type="ARBA" id="ARBA00023002"/>
    </source>
</evidence>
<dbReference type="PROSITE" id="PS00088">
    <property type="entry name" value="SOD_MN"/>
    <property type="match status" value="1"/>
</dbReference>
<dbReference type="PIRSF" id="PIRSF000349">
    <property type="entry name" value="SODismutase"/>
    <property type="match status" value="1"/>
</dbReference>
<evidence type="ECO:0000256" key="1">
    <source>
        <dbReference type="ARBA" id="ARBA00008714"/>
    </source>
</evidence>
<feature type="binding site" evidence="5">
    <location>
        <position position="169"/>
    </location>
    <ligand>
        <name>Mn(2+)</name>
        <dbReference type="ChEBI" id="CHEBI:29035"/>
    </ligand>
</feature>
<dbReference type="InterPro" id="IPR019832">
    <property type="entry name" value="Mn/Fe_SOD_C"/>
</dbReference>
<dbReference type="SUPFAM" id="SSF46609">
    <property type="entry name" value="Fe,Mn superoxide dismutase (SOD), N-terminal domain"/>
    <property type="match status" value="1"/>
</dbReference>
<dbReference type="InterPro" id="IPR019831">
    <property type="entry name" value="Mn/Fe_SOD_N"/>
</dbReference>
<reference evidence="9 10" key="1">
    <citation type="submission" date="2019-02" db="EMBL/GenBank/DDBJ databases">
        <title>Deep-cultivation of Planctomycetes and their phenomic and genomic characterization uncovers novel biology.</title>
        <authorList>
            <person name="Wiegand S."/>
            <person name="Jogler M."/>
            <person name="Boedeker C."/>
            <person name="Pinto D."/>
            <person name="Vollmers J."/>
            <person name="Rivas-Marin E."/>
            <person name="Kohn T."/>
            <person name="Peeters S.H."/>
            <person name="Heuer A."/>
            <person name="Rast P."/>
            <person name="Oberbeckmann S."/>
            <person name="Bunk B."/>
            <person name="Jeske O."/>
            <person name="Meyerdierks A."/>
            <person name="Storesund J.E."/>
            <person name="Kallscheuer N."/>
            <person name="Luecker S."/>
            <person name="Lage O.M."/>
            <person name="Pohl T."/>
            <person name="Merkel B.J."/>
            <person name="Hornburger P."/>
            <person name="Mueller R.-W."/>
            <person name="Bruemmer F."/>
            <person name="Labrenz M."/>
            <person name="Spormann A.M."/>
            <person name="Op den Camp H."/>
            <person name="Overmann J."/>
            <person name="Amann R."/>
            <person name="Jetten M.S.M."/>
            <person name="Mascher T."/>
            <person name="Medema M.H."/>
            <person name="Devos D.P."/>
            <person name="Kaster A.-K."/>
            <person name="Ovreas L."/>
            <person name="Rohde M."/>
            <person name="Galperin M.Y."/>
            <person name="Jogler C."/>
        </authorList>
    </citation>
    <scope>NUCLEOTIDE SEQUENCE [LARGE SCALE GENOMIC DNA]</scope>
    <source>
        <strain evidence="9 10">SV_7m_r</strain>
    </source>
</reference>
<feature type="binding site" evidence="5">
    <location>
        <position position="173"/>
    </location>
    <ligand>
        <name>Mn(2+)</name>
        <dbReference type="ChEBI" id="CHEBI:29035"/>
    </ligand>
</feature>
<dbReference type="AlphaFoldDB" id="A0A517SQQ8"/>
<dbReference type="Gene3D" id="3.55.40.20">
    <property type="entry name" value="Iron/manganese superoxide dismutase, C-terminal domain"/>
    <property type="match status" value="1"/>
</dbReference>
<protein>
    <recommendedName>
        <fullName evidence="2 6">Superoxide dismutase</fullName>
        <ecNumber evidence="2 6">1.15.1.1</ecNumber>
    </recommendedName>
</protein>
<dbReference type="Proteomes" id="UP000315003">
    <property type="component" value="Chromosome"/>
</dbReference>
<feature type="binding site" evidence="5">
    <location>
        <position position="81"/>
    </location>
    <ligand>
        <name>Mn(2+)</name>
        <dbReference type="ChEBI" id="CHEBI:29035"/>
    </ligand>
</feature>
<feature type="domain" description="Manganese/iron superoxide dismutase N-terminal" evidence="7">
    <location>
        <begin position="3"/>
        <end position="88"/>
    </location>
</feature>
<evidence type="ECO:0000256" key="5">
    <source>
        <dbReference type="PIRSR" id="PIRSR000349-1"/>
    </source>
</evidence>
<dbReference type="InterPro" id="IPR019833">
    <property type="entry name" value="Mn/Fe_SOD_BS"/>
</dbReference>
<dbReference type="PANTHER" id="PTHR43595:SF2">
    <property type="entry name" value="SMALL RIBOSOMAL SUBUNIT PROTEIN MS42"/>
    <property type="match status" value="1"/>
</dbReference>
<evidence type="ECO:0000313" key="9">
    <source>
        <dbReference type="EMBL" id="QDT58464.1"/>
    </source>
</evidence>
<dbReference type="Pfam" id="PF02777">
    <property type="entry name" value="Sod_Fe_C"/>
    <property type="match status" value="1"/>
</dbReference>
<evidence type="ECO:0000256" key="3">
    <source>
        <dbReference type="ARBA" id="ARBA00022723"/>
    </source>
</evidence>
<evidence type="ECO:0000256" key="2">
    <source>
        <dbReference type="ARBA" id="ARBA00012682"/>
    </source>
</evidence>
<evidence type="ECO:0000313" key="10">
    <source>
        <dbReference type="Proteomes" id="UP000315003"/>
    </source>
</evidence>
<dbReference type="Gene3D" id="1.10.287.990">
    <property type="entry name" value="Fe,Mn superoxide dismutase (SOD) domain"/>
    <property type="match status" value="1"/>
</dbReference>
<dbReference type="Pfam" id="PF00081">
    <property type="entry name" value="Sod_Fe_N"/>
    <property type="match status" value="1"/>
</dbReference>
<dbReference type="FunFam" id="1.10.287.990:FF:000001">
    <property type="entry name" value="Superoxide dismutase"/>
    <property type="match status" value="1"/>
</dbReference>